<evidence type="ECO:0008006" key="5">
    <source>
        <dbReference type="Google" id="ProtNLM"/>
    </source>
</evidence>
<feature type="chain" id="PRO_5008584459" description="EB domain-containing protein" evidence="3">
    <location>
        <begin position="24"/>
        <end position="365"/>
    </location>
</feature>
<evidence type="ECO:0000313" key="4">
    <source>
        <dbReference type="EMBL" id="JAS76099.1"/>
    </source>
</evidence>
<evidence type="ECO:0000256" key="1">
    <source>
        <dbReference type="SAM" id="Coils"/>
    </source>
</evidence>
<evidence type="ECO:0000256" key="2">
    <source>
        <dbReference type="SAM" id="MobiDB-lite"/>
    </source>
</evidence>
<feature type="region of interest" description="Disordered" evidence="2">
    <location>
        <begin position="238"/>
        <end position="365"/>
    </location>
</feature>
<feature type="signal peptide" evidence="3">
    <location>
        <begin position="1"/>
        <end position="23"/>
    </location>
</feature>
<feature type="compositionally biased region" description="Basic residues" evidence="2">
    <location>
        <begin position="308"/>
        <end position="325"/>
    </location>
</feature>
<feature type="coiled-coil region" evidence="1">
    <location>
        <begin position="150"/>
        <end position="212"/>
    </location>
</feature>
<feature type="region of interest" description="Disordered" evidence="2">
    <location>
        <begin position="118"/>
        <end position="139"/>
    </location>
</feature>
<evidence type="ECO:0000256" key="3">
    <source>
        <dbReference type="SAM" id="SignalP"/>
    </source>
</evidence>
<feature type="compositionally biased region" description="Basic and acidic residues" evidence="2">
    <location>
        <begin position="251"/>
        <end position="272"/>
    </location>
</feature>
<keyword evidence="3" id="KW-0732">Signal</keyword>
<sequence length="365" mass="41706">MATSLQLVVAVFVLAEAGHRVRGCNVHEITEYMQNRLRQGMASTCGEIGSKCRFDQECCKGLGCELLASNNGVESTCQLMESETMMEGNENIPVIASEQRGTWTDDELWMVNSPELRGSEARNAEEERENSNGFWKGISEGTHAGTIAEIQKLQERKRKKLLEENEALEKLFTERDQKELEQLRTLKEDAEIDELRKLKEMKLRRKLELMRELRELRGLKAEEDLDRFFEKTNKTIPDDEQVSSISSSKEGVTETRENNNTRETSAEERNAEDPEQVPLDSENVPETATVLEMEPNIETESTVTRHKDGTRHKKKHHQKHKKRTSHTTDELQPVQDSVTLSEDTGNIETKGDENFQVNQTEVSIT</sequence>
<dbReference type="EMBL" id="GECU01031607">
    <property type="protein sequence ID" value="JAS76099.1"/>
    <property type="molecule type" value="Transcribed_RNA"/>
</dbReference>
<name>A0A1B6HN47_9HEMI</name>
<reference evidence="4" key="1">
    <citation type="submission" date="2015-11" db="EMBL/GenBank/DDBJ databases">
        <title>De novo transcriptome assembly of four potential Pierce s Disease insect vectors from Arizona vineyards.</title>
        <authorList>
            <person name="Tassone E.E."/>
        </authorList>
    </citation>
    <scope>NUCLEOTIDE SEQUENCE</scope>
</reference>
<protein>
    <recommendedName>
        <fullName evidence="5">EB domain-containing protein</fullName>
    </recommendedName>
</protein>
<dbReference type="AlphaFoldDB" id="A0A1B6HN47"/>
<feature type="compositionally biased region" description="Polar residues" evidence="2">
    <location>
        <begin position="334"/>
        <end position="347"/>
    </location>
</feature>
<gene>
    <name evidence="4" type="ORF">g.13542</name>
</gene>
<feature type="compositionally biased region" description="Polar residues" evidence="2">
    <location>
        <begin position="355"/>
        <end position="365"/>
    </location>
</feature>
<keyword evidence="1" id="KW-0175">Coiled coil</keyword>
<accession>A0A1B6HN47</accession>
<organism evidence="4">
    <name type="scientific">Homalodisca liturata</name>
    <dbReference type="NCBI Taxonomy" id="320908"/>
    <lineage>
        <taxon>Eukaryota</taxon>
        <taxon>Metazoa</taxon>
        <taxon>Ecdysozoa</taxon>
        <taxon>Arthropoda</taxon>
        <taxon>Hexapoda</taxon>
        <taxon>Insecta</taxon>
        <taxon>Pterygota</taxon>
        <taxon>Neoptera</taxon>
        <taxon>Paraneoptera</taxon>
        <taxon>Hemiptera</taxon>
        <taxon>Auchenorrhyncha</taxon>
        <taxon>Membracoidea</taxon>
        <taxon>Cicadellidae</taxon>
        <taxon>Cicadellinae</taxon>
        <taxon>Proconiini</taxon>
        <taxon>Homalodisca</taxon>
    </lineage>
</organism>
<proteinExistence type="predicted"/>